<feature type="binding site" evidence="10">
    <location>
        <begin position="185"/>
        <end position="186"/>
    </location>
    <ligand>
        <name>substrate</name>
    </ligand>
</feature>
<comment type="catalytic activity">
    <reaction evidence="8 10">
        <text>dITP + H2O = dIMP + diphosphate + H(+)</text>
        <dbReference type="Rhea" id="RHEA:28342"/>
        <dbReference type="ChEBI" id="CHEBI:15377"/>
        <dbReference type="ChEBI" id="CHEBI:15378"/>
        <dbReference type="ChEBI" id="CHEBI:33019"/>
        <dbReference type="ChEBI" id="CHEBI:61194"/>
        <dbReference type="ChEBI" id="CHEBI:61382"/>
        <dbReference type="EC" id="3.6.1.66"/>
    </reaction>
</comment>
<feature type="active site" description="Proton acceptor" evidence="10">
    <location>
        <position position="69"/>
    </location>
</feature>
<keyword evidence="5 10" id="KW-0378">Hydrolase</keyword>
<comment type="catalytic activity">
    <reaction evidence="9 10">
        <text>XTP + H2O = XMP + diphosphate + H(+)</text>
        <dbReference type="Rhea" id="RHEA:28610"/>
        <dbReference type="ChEBI" id="CHEBI:15377"/>
        <dbReference type="ChEBI" id="CHEBI:15378"/>
        <dbReference type="ChEBI" id="CHEBI:33019"/>
        <dbReference type="ChEBI" id="CHEBI:57464"/>
        <dbReference type="ChEBI" id="CHEBI:61314"/>
        <dbReference type="EC" id="3.6.1.66"/>
    </reaction>
</comment>
<keyword evidence="7 10" id="KW-0546">Nucleotide metabolism</keyword>
<comment type="similarity">
    <text evidence="1 10 11">Belongs to the HAM1 NTPase family.</text>
</comment>
<feature type="binding site" evidence="10">
    <location>
        <position position="180"/>
    </location>
    <ligand>
        <name>substrate</name>
    </ligand>
</feature>
<comment type="function">
    <text evidence="10">Pyrophosphatase that catalyzes the hydrolysis of nucleoside triphosphates to their monophosphate derivatives, with a high preference for the non-canonical purine nucleotides XTP (xanthosine triphosphate), dITP (deoxyinosine triphosphate) and ITP. Seems to function as a house-cleaning enzyme that removes non-canonical purine nucleotides from the nucleotide pool, thus preventing their incorporation into DNA/RNA and avoiding chromosomal lesions.</text>
</comment>
<evidence type="ECO:0000256" key="1">
    <source>
        <dbReference type="ARBA" id="ARBA00008023"/>
    </source>
</evidence>
<protein>
    <recommendedName>
        <fullName evidence="10">dITP/XTP pyrophosphatase</fullName>
        <ecNumber evidence="10">3.6.1.66</ecNumber>
    </recommendedName>
    <alternativeName>
        <fullName evidence="10">Non-canonical purine NTP pyrophosphatase</fullName>
    </alternativeName>
    <alternativeName>
        <fullName evidence="10">Non-standard purine NTP pyrophosphatase</fullName>
    </alternativeName>
    <alternativeName>
        <fullName evidence="10">Nucleoside-triphosphate diphosphatase</fullName>
    </alternativeName>
    <alternativeName>
        <fullName evidence="10">Nucleoside-triphosphate pyrophosphatase</fullName>
        <shortName evidence="10">NTPase</shortName>
    </alternativeName>
</protein>
<feature type="binding site" evidence="10">
    <location>
        <position position="70"/>
    </location>
    <ligand>
        <name>substrate</name>
    </ligand>
</feature>
<dbReference type="PANTHER" id="PTHR11067">
    <property type="entry name" value="INOSINE TRIPHOSPHATE PYROPHOSPHATASE/HAM1 PROTEIN"/>
    <property type="match status" value="1"/>
</dbReference>
<dbReference type="InterPro" id="IPR002637">
    <property type="entry name" value="RdgB/HAM1"/>
</dbReference>
<evidence type="ECO:0000313" key="13">
    <source>
        <dbReference type="Proteomes" id="UP000285478"/>
    </source>
</evidence>
<keyword evidence="3 10" id="KW-0479">Metal-binding</keyword>
<dbReference type="GO" id="GO:0009117">
    <property type="term" value="P:nucleotide metabolic process"/>
    <property type="evidence" value="ECO:0007669"/>
    <property type="project" value="UniProtKB-KW"/>
</dbReference>
<comment type="caution">
    <text evidence="10">Lacks conserved residue(s) required for the propagation of feature annotation.</text>
</comment>
<dbReference type="HAMAP" id="MF_01405">
    <property type="entry name" value="Non_canon_purine_NTPase"/>
    <property type="match status" value="1"/>
</dbReference>
<evidence type="ECO:0000313" key="12">
    <source>
        <dbReference type="EMBL" id="QAB15807.1"/>
    </source>
</evidence>
<dbReference type="GO" id="GO:0035870">
    <property type="term" value="F:dITP diphosphatase activity"/>
    <property type="evidence" value="ECO:0007669"/>
    <property type="project" value="UniProtKB-UniRule"/>
</dbReference>
<name>A0A410H4I6_9GAMM</name>
<feature type="binding site" evidence="10">
    <location>
        <begin position="8"/>
        <end position="13"/>
    </location>
    <ligand>
        <name>substrate</name>
    </ligand>
</feature>
<feature type="binding site" evidence="10">
    <location>
        <position position="40"/>
    </location>
    <ligand>
        <name>Mg(2+)</name>
        <dbReference type="ChEBI" id="CHEBI:18420"/>
    </ligand>
</feature>
<dbReference type="Gene3D" id="3.90.950.10">
    <property type="match status" value="1"/>
</dbReference>
<evidence type="ECO:0000256" key="7">
    <source>
        <dbReference type="ARBA" id="ARBA00023080"/>
    </source>
</evidence>
<evidence type="ECO:0000256" key="5">
    <source>
        <dbReference type="ARBA" id="ARBA00022801"/>
    </source>
</evidence>
<dbReference type="GO" id="GO:0036222">
    <property type="term" value="F:XTP diphosphatase activity"/>
    <property type="evidence" value="ECO:0007669"/>
    <property type="project" value="UniProtKB-UniRule"/>
</dbReference>
<gene>
    <name evidence="12" type="primary">rdgB</name>
    <name evidence="12" type="ORF">EPV75_09055</name>
</gene>
<dbReference type="EC" id="3.6.1.66" evidence="10"/>
<dbReference type="InterPro" id="IPR029001">
    <property type="entry name" value="ITPase-like_fam"/>
</dbReference>
<evidence type="ECO:0000256" key="10">
    <source>
        <dbReference type="HAMAP-Rule" id="MF_01405"/>
    </source>
</evidence>
<dbReference type="PANTHER" id="PTHR11067:SF9">
    <property type="entry name" value="INOSINE TRIPHOSPHATE PYROPHOSPHATASE"/>
    <property type="match status" value="1"/>
</dbReference>
<dbReference type="AlphaFoldDB" id="A0A410H4I6"/>
<evidence type="ECO:0000256" key="4">
    <source>
        <dbReference type="ARBA" id="ARBA00022741"/>
    </source>
</evidence>
<accession>A0A410H4I6</accession>
<evidence type="ECO:0000256" key="11">
    <source>
        <dbReference type="RuleBase" id="RU003781"/>
    </source>
</evidence>
<dbReference type="EMBL" id="CP035033">
    <property type="protein sequence ID" value="QAB15807.1"/>
    <property type="molecule type" value="Genomic_DNA"/>
</dbReference>
<keyword evidence="4 10" id="KW-0547">Nucleotide-binding</keyword>
<dbReference type="GO" id="GO:0005829">
    <property type="term" value="C:cytosol"/>
    <property type="evidence" value="ECO:0007669"/>
    <property type="project" value="TreeGrafter"/>
</dbReference>
<comment type="subunit">
    <text evidence="2 10">Homodimer.</text>
</comment>
<dbReference type="NCBIfam" id="TIGR00042">
    <property type="entry name" value="RdgB/HAM1 family non-canonical purine NTP pyrophosphatase"/>
    <property type="match status" value="1"/>
</dbReference>
<evidence type="ECO:0000256" key="6">
    <source>
        <dbReference type="ARBA" id="ARBA00022842"/>
    </source>
</evidence>
<comment type="catalytic activity">
    <reaction evidence="10">
        <text>ITP + H2O = IMP + diphosphate + H(+)</text>
        <dbReference type="Rhea" id="RHEA:29399"/>
        <dbReference type="ChEBI" id="CHEBI:15377"/>
        <dbReference type="ChEBI" id="CHEBI:15378"/>
        <dbReference type="ChEBI" id="CHEBI:33019"/>
        <dbReference type="ChEBI" id="CHEBI:58053"/>
        <dbReference type="ChEBI" id="CHEBI:61402"/>
        <dbReference type="EC" id="3.6.1.66"/>
    </reaction>
</comment>
<keyword evidence="13" id="KW-1185">Reference proteome</keyword>
<evidence type="ECO:0000256" key="3">
    <source>
        <dbReference type="ARBA" id="ARBA00022723"/>
    </source>
</evidence>
<reference evidence="12 13" key="1">
    <citation type="journal article" date="2018" name="Environ. Microbiol.">
        <title>Genomes of ubiquitous marine and hypersaline Hydrogenovibrio, Thiomicrorhabdus and Thiomicrospira spp. encode a diversity of mechanisms to sustain chemolithoautotrophy in heterogeneous environments.</title>
        <authorList>
            <person name="Scott K.M."/>
            <person name="Williams J."/>
            <person name="Porter C.M.B."/>
            <person name="Russel S."/>
            <person name="Harmer T.L."/>
            <person name="Paul J.H."/>
            <person name="Antonen K.M."/>
            <person name="Bridges M.K."/>
            <person name="Camper G.J."/>
            <person name="Campla C.K."/>
            <person name="Casella L.G."/>
            <person name="Chase E."/>
            <person name="Conrad J.W."/>
            <person name="Cruz M.C."/>
            <person name="Dunlap D.S."/>
            <person name="Duran L."/>
            <person name="Fahsbender E.M."/>
            <person name="Goldsmith D.B."/>
            <person name="Keeley R.F."/>
            <person name="Kondoff M.R."/>
            <person name="Kussy B.I."/>
            <person name="Lane M.K."/>
            <person name="Lawler S."/>
            <person name="Leigh B.A."/>
            <person name="Lewis C."/>
            <person name="Lostal L.M."/>
            <person name="Marking D."/>
            <person name="Mancera P.A."/>
            <person name="McClenthan E.C."/>
            <person name="McIntyre E.A."/>
            <person name="Mine J.A."/>
            <person name="Modi S."/>
            <person name="Moore B.D."/>
            <person name="Morgan W.A."/>
            <person name="Nelson K.M."/>
            <person name="Nguyen K.N."/>
            <person name="Ogburn N."/>
            <person name="Parrino D.G."/>
            <person name="Pedapudi A.D."/>
            <person name="Pelham R.P."/>
            <person name="Preece A.M."/>
            <person name="Rampersad E.A."/>
            <person name="Richardson J.C."/>
            <person name="Rodgers C.M."/>
            <person name="Schaffer B.L."/>
            <person name="Sheridan N.E."/>
            <person name="Solone M.R."/>
            <person name="Staley Z.R."/>
            <person name="Tabuchi M."/>
            <person name="Waide R.J."/>
            <person name="Wanjugi P.W."/>
            <person name="Young S."/>
            <person name="Clum A."/>
            <person name="Daum C."/>
            <person name="Huntemann M."/>
            <person name="Ivanova N."/>
            <person name="Kyrpides N."/>
            <person name="Mikhailova N."/>
            <person name="Palaniappan K."/>
            <person name="Pillay M."/>
            <person name="Reddy T.B.K."/>
            <person name="Shapiro N."/>
            <person name="Stamatis D."/>
            <person name="Varghese N."/>
            <person name="Woyke T."/>
            <person name="Boden R."/>
            <person name="Freyermuth S.K."/>
            <person name="Kerfeld C.A."/>
        </authorList>
    </citation>
    <scope>NUCLEOTIDE SEQUENCE [LARGE SCALE GENOMIC DNA]</scope>
    <source>
        <strain evidence="12 13">JR-2</strain>
    </source>
</reference>
<evidence type="ECO:0000256" key="2">
    <source>
        <dbReference type="ARBA" id="ARBA00011738"/>
    </source>
</evidence>
<comment type="cofactor">
    <cofactor evidence="10">
        <name>Mg(2+)</name>
        <dbReference type="ChEBI" id="CHEBI:18420"/>
    </cofactor>
    <text evidence="10">Binds 1 Mg(2+) ion per subunit.</text>
</comment>
<evidence type="ECO:0000256" key="8">
    <source>
        <dbReference type="ARBA" id="ARBA00051875"/>
    </source>
</evidence>
<dbReference type="SUPFAM" id="SSF52972">
    <property type="entry name" value="ITPase-like"/>
    <property type="match status" value="1"/>
</dbReference>
<dbReference type="GO" id="GO:0046872">
    <property type="term" value="F:metal ion binding"/>
    <property type="evidence" value="ECO:0007669"/>
    <property type="project" value="UniProtKB-KW"/>
</dbReference>
<dbReference type="GO" id="GO:0017111">
    <property type="term" value="F:ribonucleoside triphosphate phosphatase activity"/>
    <property type="evidence" value="ECO:0007669"/>
    <property type="project" value="InterPro"/>
</dbReference>
<dbReference type="InterPro" id="IPR020922">
    <property type="entry name" value="dITP/XTP_pyrophosphatase"/>
</dbReference>
<dbReference type="FunFam" id="3.90.950.10:FF:000001">
    <property type="entry name" value="dITP/XTP pyrophosphatase"/>
    <property type="match status" value="1"/>
</dbReference>
<evidence type="ECO:0000256" key="9">
    <source>
        <dbReference type="ARBA" id="ARBA00052017"/>
    </source>
</evidence>
<dbReference type="Pfam" id="PF01725">
    <property type="entry name" value="Ham1p_like"/>
    <property type="match status" value="1"/>
</dbReference>
<sequence>MERLVLATGNPYKVAEMAPVLRQYGVEPLAQSTFFDGEVEEDGLSFVENALKKARFASAKSGLPALADDSGLEVASLGGLPGIISARYASQGSHKPTEAENVRQLLDDLDGRDFSERKARYSCAVVYVSHECDPMPVIGIGHWYGEILKSPRTGQGIGYDDVMWIPALVKTVSELPLDEKIRLSHRTQAIHSVMTQLETNAFYD</sequence>
<dbReference type="CDD" id="cd00515">
    <property type="entry name" value="HAM1"/>
    <property type="match status" value="1"/>
</dbReference>
<proteinExistence type="inferred from homology"/>
<dbReference type="Proteomes" id="UP000285478">
    <property type="component" value="Chromosome"/>
</dbReference>
<organism evidence="12 13">
    <name type="scientific">Hydrogenovibrio thermophilus</name>
    <dbReference type="NCBI Taxonomy" id="265883"/>
    <lineage>
        <taxon>Bacteria</taxon>
        <taxon>Pseudomonadati</taxon>
        <taxon>Pseudomonadota</taxon>
        <taxon>Gammaproteobacteria</taxon>
        <taxon>Thiotrichales</taxon>
        <taxon>Piscirickettsiaceae</taxon>
        <taxon>Hydrogenovibrio</taxon>
    </lineage>
</organism>
<dbReference type="GO" id="GO:0000166">
    <property type="term" value="F:nucleotide binding"/>
    <property type="evidence" value="ECO:0007669"/>
    <property type="project" value="UniProtKB-KW"/>
</dbReference>
<dbReference type="GO" id="GO:0036220">
    <property type="term" value="F:ITP diphosphatase activity"/>
    <property type="evidence" value="ECO:0007669"/>
    <property type="project" value="UniProtKB-UniRule"/>
</dbReference>
<feature type="binding site" evidence="10">
    <location>
        <position position="69"/>
    </location>
    <ligand>
        <name>Mg(2+)</name>
        <dbReference type="ChEBI" id="CHEBI:18420"/>
    </ligand>
</feature>
<dbReference type="GO" id="GO:0009146">
    <property type="term" value="P:purine nucleoside triphosphate catabolic process"/>
    <property type="evidence" value="ECO:0007669"/>
    <property type="project" value="UniProtKB-UniRule"/>
</dbReference>
<dbReference type="RefSeq" id="WP_127119405.1">
    <property type="nucleotide sequence ID" value="NZ_CP035033.1"/>
</dbReference>
<keyword evidence="6 10" id="KW-0460">Magnesium</keyword>
<dbReference type="KEGG" id="htr:EPV75_09055"/>